<reference evidence="1" key="1">
    <citation type="submission" date="2021-06" db="EMBL/GenBank/DDBJ databases">
        <authorList>
            <person name="Kallberg Y."/>
            <person name="Tangrot J."/>
            <person name="Rosling A."/>
        </authorList>
    </citation>
    <scope>NUCLEOTIDE SEQUENCE</scope>
    <source>
        <strain evidence="1">28 12/20/2015</strain>
    </source>
</reference>
<comment type="caution">
    <text evidence="1">The sequence shown here is derived from an EMBL/GenBank/DDBJ whole genome shotgun (WGS) entry which is preliminary data.</text>
</comment>
<dbReference type="EMBL" id="CAJVPW010059667">
    <property type="protein sequence ID" value="CAG8779831.1"/>
    <property type="molecule type" value="Genomic_DNA"/>
</dbReference>
<evidence type="ECO:0000313" key="1">
    <source>
        <dbReference type="EMBL" id="CAG8779831.1"/>
    </source>
</evidence>
<accession>A0ACA9R743</accession>
<dbReference type="Proteomes" id="UP000789366">
    <property type="component" value="Unassembled WGS sequence"/>
</dbReference>
<protein>
    <submittedName>
        <fullName evidence="1">17454_t:CDS:1</fullName>
    </submittedName>
</protein>
<sequence length="59" mass="6484">KEEKRGVLTDLTVTTKCNISKSIIPLKIPIHRVTQTVCITISKEGMDLAEANISLLECS</sequence>
<evidence type="ECO:0000313" key="2">
    <source>
        <dbReference type="Proteomes" id="UP000789366"/>
    </source>
</evidence>
<name>A0ACA9R743_9GLOM</name>
<proteinExistence type="predicted"/>
<keyword evidence="2" id="KW-1185">Reference proteome</keyword>
<organism evidence="1 2">
    <name type="scientific">Cetraspora pellucida</name>
    <dbReference type="NCBI Taxonomy" id="1433469"/>
    <lineage>
        <taxon>Eukaryota</taxon>
        <taxon>Fungi</taxon>
        <taxon>Fungi incertae sedis</taxon>
        <taxon>Mucoromycota</taxon>
        <taxon>Glomeromycotina</taxon>
        <taxon>Glomeromycetes</taxon>
        <taxon>Diversisporales</taxon>
        <taxon>Gigasporaceae</taxon>
        <taxon>Cetraspora</taxon>
    </lineage>
</organism>
<feature type="non-terminal residue" evidence="1">
    <location>
        <position position="1"/>
    </location>
</feature>
<gene>
    <name evidence="1" type="ORF">SPELUC_LOCUS16329</name>
</gene>